<keyword evidence="3" id="KW-1185">Reference proteome</keyword>
<protein>
    <recommendedName>
        <fullName evidence="4">Reverse transcriptase zinc-binding domain-containing protein</fullName>
    </recommendedName>
</protein>
<dbReference type="PANTHER" id="PTHR36617">
    <property type="entry name" value="PROTEIN, PUTATIVE-RELATED"/>
    <property type="match status" value="1"/>
</dbReference>
<dbReference type="Proteomes" id="UP000002051">
    <property type="component" value="Unassembled WGS sequence"/>
</dbReference>
<dbReference type="OMA" id="KIWESPA"/>
<organism evidence="1 3">
    <name type="scientific">Medicago truncatula</name>
    <name type="common">Barrel medic</name>
    <name type="synonym">Medicago tribuloides</name>
    <dbReference type="NCBI Taxonomy" id="3880"/>
    <lineage>
        <taxon>Eukaryota</taxon>
        <taxon>Viridiplantae</taxon>
        <taxon>Streptophyta</taxon>
        <taxon>Embryophyta</taxon>
        <taxon>Tracheophyta</taxon>
        <taxon>Spermatophyta</taxon>
        <taxon>Magnoliopsida</taxon>
        <taxon>eudicotyledons</taxon>
        <taxon>Gunneridae</taxon>
        <taxon>Pentapetalae</taxon>
        <taxon>rosids</taxon>
        <taxon>fabids</taxon>
        <taxon>Fabales</taxon>
        <taxon>Fabaceae</taxon>
        <taxon>Papilionoideae</taxon>
        <taxon>50 kb inversion clade</taxon>
        <taxon>NPAAA clade</taxon>
        <taxon>Hologalegina</taxon>
        <taxon>IRL clade</taxon>
        <taxon>Trifolieae</taxon>
        <taxon>Medicago</taxon>
    </lineage>
</organism>
<evidence type="ECO:0000313" key="1">
    <source>
        <dbReference type="EMBL" id="AES59774.1"/>
    </source>
</evidence>
<dbReference type="AlphaFoldDB" id="G7I7S2"/>
<evidence type="ECO:0000313" key="3">
    <source>
        <dbReference type="Proteomes" id="UP000002051"/>
    </source>
</evidence>
<evidence type="ECO:0008006" key="4">
    <source>
        <dbReference type="Google" id="ProtNLM"/>
    </source>
</evidence>
<dbReference type="EMBL" id="CM001217">
    <property type="protein sequence ID" value="AES59774.1"/>
    <property type="molecule type" value="Genomic_DNA"/>
</dbReference>
<reference evidence="1 3" key="2">
    <citation type="journal article" date="2014" name="BMC Genomics">
        <title>An improved genome release (version Mt4.0) for the model legume Medicago truncatula.</title>
        <authorList>
            <person name="Tang H."/>
            <person name="Krishnakumar V."/>
            <person name="Bidwell S."/>
            <person name="Rosen B."/>
            <person name="Chan A."/>
            <person name="Zhou S."/>
            <person name="Gentzbittel L."/>
            <person name="Childs K.L."/>
            <person name="Yandell M."/>
            <person name="Gundlach H."/>
            <person name="Mayer K.F."/>
            <person name="Schwartz D.C."/>
            <person name="Town C.D."/>
        </authorList>
    </citation>
    <scope>GENOME REANNOTATION</scope>
    <source>
        <strain evidence="2 3">cv. Jemalong A17</strain>
    </source>
</reference>
<dbReference type="HOGENOM" id="CLU_1888809_0_0_1"/>
<reference evidence="2" key="3">
    <citation type="submission" date="2015-04" db="UniProtKB">
        <authorList>
            <consortium name="EnsemblPlants"/>
        </authorList>
    </citation>
    <scope>IDENTIFICATION</scope>
    <source>
        <strain evidence="2">cv. Jemalong A17</strain>
    </source>
</reference>
<dbReference type="EnsemblPlants" id="AES59774">
    <property type="protein sequence ID" value="AES59774"/>
    <property type="gene ID" value="MTR_1g025650"/>
</dbReference>
<evidence type="ECO:0000313" key="2">
    <source>
        <dbReference type="EnsemblPlants" id="AES59774"/>
    </source>
</evidence>
<proteinExistence type="predicted"/>
<reference evidence="1 3" key="1">
    <citation type="journal article" date="2011" name="Nature">
        <title>The Medicago genome provides insight into the evolution of rhizobial symbioses.</title>
        <authorList>
            <person name="Young N.D."/>
            <person name="Debelle F."/>
            <person name="Oldroyd G.E."/>
            <person name="Geurts R."/>
            <person name="Cannon S.B."/>
            <person name="Udvardi M.K."/>
            <person name="Benedito V.A."/>
            <person name="Mayer K.F."/>
            <person name="Gouzy J."/>
            <person name="Schoof H."/>
            <person name="Van de Peer Y."/>
            <person name="Proost S."/>
            <person name="Cook D.R."/>
            <person name="Meyers B.C."/>
            <person name="Spannagl M."/>
            <person name="Cheung F."/>
            <person name="De Mita S."/>
            <person name="Krishnakumar V."/>
            <person name="Gundlach H."/>
            <person name="Zhou S."/>
            <person name="Mudge J."/>
            <person name="Bharti A.K."/>
            <person name="Murray J.D."/>
            <person name="Naoumkina M.A."/>
            <person name="Rosen B."/>
            <person name="Silverstein K.A."/>
            <person name="Tang H."/>
            <person name="Rombauts S."/>
            <person name="Zhao P.X."/>
            <person name="Zhou P."/>
            <person name="Barbe V."/>
            <person name="Bardou P."/>
            <person name="Bechner M."/>
            <person name="Bellec A."/>
            <person name="Berger A."/>
            <person name="Berges H."/>
            <person name="Bidwell S."/>
            <person name="Bisseling T."/>
            <person name="Choisne N."/>
            <person name="Couloux A."/>
            <person name="Denny R."/>
            <person name="Deshpande S."/>
            <person name="Dai X."/>
            <person name="Doyle J.J."/>
            <person name="Dudez A.M."/>
            <person name="Farmer A.D."/>
            <person name="Fouteau S."/>
            <person name="Franken C."/>
            <person name="Gibelin C."/>
            <person name="Gish J."/>
            <person name="Goldstein S."/>
            <person name="Gonzalez A.J."/>
            <person name="Green P.J."/>
            <person name="Hallab A."/>
            <person name="Hartog M."/>
            <person name="Hua A."/>
            <person name="Humphray S.J."/>
            <person name="Jeong D.H."/>
            <person name="Jing Y."/>
            <person name="Jocker A."/>
            <person name="Kenton S.M."/>
            <person name="Kim D.J."/>
            <person name="Klee K."/>
            <person name="Lai H."/>
            <person name="Lang C."/>
            <person name="Lin S."/>
            <person name="Macmil S.L."/>
            <person name="Magdelenat G."/>
            <person name="Matthews L."/>
            <person name="McCorrison J."/>
            <person name="Monaghan E.L."/>
            <person name="Mun J.H."/>
            <person name="Najar F.Z."/>
            <person name="Nicholson C."/>
            <person name="Noirot C."/>
            <person name="O'Bleness M."/>
            <person name="Paule C.R."/>
            <person name="Poulain J."/>
            <person name="Prion F."/>
            <person name="Qin B."/>
            <person name="Qu C."/>
            <person name="Retzel E.F."/>
            <person name="Riddle C."/>
            <person name="Sallet E."/>
            <person name="Samain S."/>
            <person name="Samson N."/>
            <person name="Sanders I."/>
            <person name="Saurat O."/>
            <person name="Scarpelli C."/>
            <person name="Schiex T."/>
            <person name="Segurens B."/>
            <person name="Severin A.J."/>
            <person name="Sherrier D.J."/>
            <person name="Shi R."/>
            <person name="Sims S."/>
            <person name="Singer S.R."/>
            <person name="Sinharoy S."/>
            <person name="Sterck L."/>
            <person name="Viollet A."/>
            <person name="Wang B.B."/>
            <person name="Wang K."/>
            <person name="Wang M."/>
            <person name="Wang X."/>
            <person name="Warfsmann J."/>
            <person name="Weissenbach J."/>
            <person name="White D.D."/>
            <person name="White J.D."/>
            <person name="Wiley G.B."/>
            <person name="Wincker P."/>
            <person name="Xing Y."/>
            <person name="Yang L."/>
            <person name="Yao Z."/>
            <person name="Ying F."/>
            <person name="Zhai J."/>
            <person name="Zhou L."/>
            <person name="Zuber A."/>
            <person name="Denarie J."/>
            <person name="Dixon R.A."/>
            <person name="May G.D."/>
            <person name="Schwartz D.C."/>
            <person name="Rogers J."/>
            <person name="Quetier F."/>
            <person name="Town C.D."/>
            <person name="Roe B.A."/>
        </authorList>
    </citation>
    <scope>NUCLEOTIDE SEQUENCE [LARGE SCALE GENOMIC DNA]</scope>
    <source>
        <strain evidence="1">A17</strain>
        <strain evidence="2 3">cv. Jemalong A17</strain>
    </source>
</reference>
<accession>G7I7S2</accession>
<name>G7I7S2_MEDTR</name>
<dbReference type="PANTHER" id="PTHR36617:SF5">
    <property type="entry name" value="OS05G0421675 PROTEIN"/>
    <property type="match status" value="1"/>
</dbReference>
<sequence length="135" mass="15727">MVGVDWFSREVARKIGNGRNSSFWNDAWRDTIPLSIKFPRLYSISNNQEAKELHNESVEALDGFCWWWRPEELMLLDDNESSLGRNVFRKIWESPASSKVIAFSWQLLLDRIPTRVNLAMRRILPTDAPGVLCFV</sequence>
<gene>
    <name evidence="1" type="ordered locus">MTR_1g025650</name>
</gene>
<dbReference type="PaxDb" id="3880-AES59774"/>